<reference evidence="2" key="1">
    <citation type="submission" date="2020-10" db="EMBL/GenBank/DDBJ databases">
        <title>De novo genome project of the cellulose decomposer Thermobifida halotolerans type strain.</title>
        <authorList>
            <person name="Nagy I."/>
            <person name="Horvath B."/>
            <person name="Kukolya J."/>
            <person name="Nagy I."/>
            <person name="Orsini M."/>
        </authorList>
    </citation>
    <scope>NUCLEOTIDE SEQUENCE</scope>
    <source>
        <strain evidence="2">DSM 44931</strain>
    </source>
</reference>
<dbReference type="Proteomes" id="UP000265719">
    <property type="component" value="Chromosome"/>
</dbReference>
<protein>
    <submittedName>
        <fullName evidence="2">RidA family protein</fullName>
    </submittedName>
</protein>
<dbReference type="Pfam" id="PF01042">
    <property type="entry name" value="Ribonuc_L-PSP"/>
    <property type="match status" value="1"/>
</dbReference>
<dbReference type="InterPro" id="IPR006175">
    <property type="entry name" value="YjgF/YER057c/UK114"/>
</dbReference>
<dbReference type="PANTHER" id="PTHR11803">
    <property type="entry name" value="2-IMINOBUTANOATE/2-IMINOPROPANOATE DEAMINASE RIDA"/>
    <property type="match status" value="1"/>
</dbReference>
<evidence type="ECO:0000256" key="1">
    <source>
        <dbReference type="ARBA" id="ARBA00010552"/>
    </source>
</evidence>
<name>A0A399G8B2_9ACTN</name>
<dbReference type="RefSeq" id="WP_068690594.1">
    <property type="nucleotide sequence ID" value="NZ_CP063196.1"/>
</dbReference>
<dbReference type="InterPro" id="IPR035959">
    <property type="entry name" value="RutC-like_sf"/>
</dbReference>
<dbReference type="Gene3D" id="3.30.1330.40">
    <property type="entry name" value="RutC-like"/>
    <property type="match status" value="1"/>
</dbReference>
<evidence type="ECO:0000313" key="2">
    <source>
        <dbReference type="EMBL" id="UOE21101.1"/>
    </source>
</evidence>
<accession>A0A399G8B2</accession>
<organism evidence="2 3">
    <name type="scientific">Thermobifida halotolerans</name>
    <dbReference type="NCBI Taxonomy" id="483545"/>
    <lineage>
        <taxon>Bacteria</taxon>
        <taxon>Bacillati</taxon>
        <taxon>Actinomycetota</taxon>
        <taxon>Actinomycetes</taxon>
        <taxon>Streptosporangiales</taxon>
        <taxon>Nocardiopsidaceae</taxon>
        <taxon>Thermobifida</taxon>
    </lineage>
</organism>
<proteinExistence type="inferred from homology"/>
<sequence length="146" mass="14684">MNVSLRNPENAPGPASPFYSQVARVDLGGGALLFVSGQLALDESGEVIAPGDMATQSRAVMRSLDALLRAEGASPADVVSIRTFLTDMSRLGEYGAARAEFFTGTPPTSATVEVSRLVPPGAVVEVEVVAAVPAAAGADPSGGAAA</sequence>
<dbReference type="GO" id="GO:0019239">
    <property type="term" value="F:deaminase activity"/>
    <property type="evidence" value="ECO:0007669"/>
    <property type="project" value="TreeGrafter"/>
</dbReference>
<comment type="similarity">
    <text evidence="1">Belongs to the RutC family.</text>
</comment>
<dbReference type="PANTHER" id="PTHR11803:SF58">
    <property type="entry name" value="PROTEIN HMF1-RELATED"/>
    <property type="match status" value="1"/>
</dbReference>
<dbReference type="AlphaFoldDB" id="A0A399G8B2"/>
<dbReference type="SUPFAM" id="SSF55298">
    <property type="entry name" value="YjgF-like"/>
    <property type="match status" value="1"/>
</dbReference>
<keyword evidence="3" id="KW-1185">Reference proteome</keyword>
<dbReference type="GO" id="GO:0005829">
    <property type="term" value="C:cytosol"/>
    <property type="evidence" value="ECO:0007669"/>
    <property type="project" value="TreeGrafter"/>
</dbReference>
<evidence type="ECO:0000313" key="3">
    <source>
        <dbReference type="Proteomes" id="UP000265719"/>
    </source>
</evidence>
<dbReference type="CDD" id="cd00448">
    <property type="entry name" value="YjgF_YER057c_UK114_family"/>
    <property type="match status" value="1"/>
</dbReference>
<gene>
    <name evidence="2" type="ORF">NI17_008130</name>
</gene>
<dbReference type="EMBL" id="CP063196">
    <property type="protein sequence ID" value="UOE21101.1"/>
    <property type="molecule type" value="Genomic_DNA"/>
</dbReference>
<dbReference type="OrthoDB" id="3185659at2"/>
<dbReference type="KEGG" id="thao:NI17_008130"/>